<evidence type="ECO:0000313" key="3">
    <source>
        <dbReference type="Proteomes" id="UP000009168"/>
    </source>
</evidence>
<dbReference type="AlphaFoldDB" id="Q226Q9"/>
<evidence type="ECO:0000313" key="1">
    <source>
        <dbReference type="EMBL" id="EAR81276.2"/>
    </source>
</evidence>
<gene>
    <name evidence="2" type="ORF">TTHERM_01925200</name>
    <name evidence="1" type="ORF">TTHERM_01974370</name>
</gene>
<dbReference type="KEGG" id="tet:TTHERM_01925200"/>
<dbReference type="GeneID" id="7832162"/>
<evidence type="ECO:0000313" key="2">
    <source>
        <dbReference type="EMBL" id="EAR81337.2"/>
    </source>
</evidence>
<dbReference type="EMBL" id="GG662362">
    <property type="protein sequence ID" value="EAR81276.2"/>
    <property type="molecule type" value="Genomic_DNA"/>
</dbReference>
<reference evidence="3" key="1">
    <citation type="journal article" date="2006" name="PLoS Biol.">
        <title>Macronuclear genome sequence of the ciliate Tetrahymena thermophila, a model eukaryote.</title>
        <authorList>
            <person name="Eisen J.A."/>
            <person name="Coyne R.S."/>
            <person name="Wu M."/>
            <person name="Wu D."/>
            <person name="Thiagarajan M."/>
            <person name="Wortman J.R."/>
            <person name="Badger J.H."/>
            <person name="Ren Q."/>
            <person name="Amedeo P."/>
            <person name="Jones K.M."/>
            <person name="Tallon L.J."/>
            <person name="Delcher A.L."/>
            <person name="Salzberg S.L."/>
            <person name="Silva J.C."/>
            <person name="Haas B.J."/>
            <person name="Majoros W.H."/>
            <person name="Farzad M."/>
            <person name="Carlton J.M."/>
            <person name="Smith R.K. Jr."/>
            <person name="Garg J."/>
            <person name="Pearlman R.E."/>
            <person name="Karrer K.M."/>
            <person name="Sun L."/>
            <person name="Manning G."/>
            <person name="Elde N.C."/>
            <person name="Turkewitz A.P."/>
            <person name="Asai D.J."/>
            <person name="Wilkes D.E."/>
            <person name="Wang Y."/>
            <person name="Cai H."/>
            <person name="Collins K."/>
            <person name="Stewart B.A."/>
            <person name="Lee S.R."/>
            <person name="Wilamowska K."/>
            <person name="Weinberg Z."/>
            <person name="Ruzzo W.L."/>
            <person name="Wloga D."/>
            <person name="Gaertig J."/>
            <person name="Frankel J."/>
            <person name="Tsao C.-C."/>
            <person name="Gorovsky M.A."/>
            <person name="Keeling P.J."/>
            <person name="Waller R.F."/>
            <person name="Patron N.J."/>
            <person name="Cherry J.M."/>
            <person name="Stover N.A."/>
            <person name="Krieger C.J."/>
            <person name="del Toro C."/>
            <person name="Ryder H.F."/>
            <person name="Williamson S.C."/>
            <person name="Barbeau R.A."/>
            <person name="Hamilton E.P."/>
            <person name="Orias E."/>
        </authorList>
    </citation>
    <scope>NUCLEOTIDE SEQUENCE [LARGE SCALE GENOMIC DNA]</scope>
    <source>
        <strain evidence="3">SB210</strain>
    </source>
</reference>
<dbReference type="HOGENOM" id="CLU_2189252_0_0_1"/>
<dbReference type="RefSeq" id="XP_001028939.2">
    <property type="nucleotide sequence ID" value="XM_001028939.2"/>
</dbReference>
<dbReference type="KEGG" id="tet:TTHERM_01974370"/>
<sequence>MSFNKSFVNNMLYFGLISSNDKDTKSLKDIEQGFTFSNLSNKKPSLIFGPGFQEENIKIEVRVNLKNGTMHIFQYPEYSSIYVQSLENIREQQNIHFGIQYQTEQQFKIKLFDNQILEI</sequence>
<name>Q226Q9_TETTS</name>
<accession>Q226Q9</accession>
<reference evidence="1" key="2">
    <citation type="submission" date="2008-09" db="EMBL/GenBank/DDBJ databases">
        <authorList>
            <person name="Eisen J.A."/>
            <person name="Wu M."/>
            <person name="Wu D."/>
            <person name="Nierman W.C."/>
            <person name="Orias E."/>
            <person name="Delcher A.L."/>
            <person name="Salzberg S.L."/>
        </authorList>
    </citation>
    <scope>NUCLEOTIDE SEQUENCE</scope>
    <source>
        <strain evidence="1">SB210</strain>
    </source>
</reference>
<dbReference type="RefSeq" id="XP_001029000.2">
    <property type="nucleotide sequence ID" value="XM_001029000.2"/>
</dbReference>
<reference evidence="1" key="3">
    <citation type="submission" date="2014-02" db="EMBL/GenBank/DDBJ databases">
        <title>Annotation update of Tetrahymena thermophila SB210.</title>
        <authorList>
            <person name="Bidwell S."/>
            <person name="Michalis H.M."/>
            <person name="Zafar N."/>
            <person name="Joardar V."/>
            <person name="Miao W."/>
            <person name="Russ C."/>
            <person name="Eisen J."/>
            <person name="Wu M."/>
            <person name="Wu D."/>
            <person name="Nierman W."/>
            <person name="Orias E."/>
            <person name="Delcher A."/>
            <person name="Salzberg S."/>
            <person name="Coyne R."/>
        </authorList>
    </citation>
    <scope>NUCLEOTIDE SEQUENCE</scope>
    <source>
        <strain evidence="1">SB210</strain>
    </source>
</reference>
<organism evidence="1 3">
    <name type="scientific">Tetrahymena thermophila (strain SB210)</name>
    <dbReference type="NCBI Taxonomy" id="312017"/>
    <lineage>
        <taxon>Eukaryota</taxon>
        <taxon>Sar</taxon>
        <taxon>Alveolata</taxon>
        <taxon>Ciliophora</taxon>
        <taxon>Intramacronucleata</taxon>
        <taxon>Oligohymenophorea</taxon>
        <taxon>Hymenostomatida</taxon>
        <taxon>Tetrahymenina</taxon>
        <taxon>Tetrahymenidae</taxon>
        <taxon>Tetrahymena</taxon>
    </lineage>
</organism>
<dbReference type="Proteomes" id="UP000009168">
    <property type="component" value="Unassembled WGS sequence"/>
</dbReference>
<dbReference type="GeneID" id="7842206"/>
<dbReference type="InParanoid" id="Q226Q9"/>
<proteinExistence type="predicted"/>
<dbReference type="EMBL" id="GG662271">
    <property type="protein sequence ID" value="EAR81337.2"/>
    <property type="molecule type" value="Genomic_DNA"/>
</dbReference>
<keyword evidence="3" id="KW-1185">Reference proteome</keyword>
<protein>
    <submittedName>
        <fullName evidence="1">Uncharacterized protein</fullName>
    </submittedName>
</protein>